<dbReference type="MGI" id="MGI:1332637">
    <property type="gene designation" value="Arhgap5"/>
</dbReference>
<accession>Q3V2S0</accession>
<reference evidence="1" key="4">
    <citation type="journal article" date="2001" name="Nature">
        <title>Functional annotation of a full-length mouse cDNA collection.</title>
        <authorList>
            <consortium name="The RIKEN Genome Exploration Research Group Phase II Team and the FANTOM Consortium"/>
        </authorList>
    </citation>
    <scope>NUCLEOTIDE SEQUENCE</scope>
    <source>
        <strain evidence="1">C57BL/6J</strain>
        <tissue evidence="1">Cerebellum</tissue>
    </source>
</reference>
<gene>
    <name evidence="2" type="primary">Arhgap5</name>
</gene>
<reference evidence="1" key="1">
    <citation type="journal article" date="1999" name="Methods Enzymol.">
        <title>High-efficiency full-length cDNA cloning.</title>
        <authorList>
            <person name="Carninci P."/>
            <person name="Hayashizaki Y."/>
        </authorList>
    </citation>
    <scope>NUCLEOTIDE SEQUENCE</scope>
    <source>
        <strain evidence="1">C57BL/6J</strain>
        <tissue evidence="1">Cerebellum</tissue>
    </source>
</reference>
<sequence length="62" mass="7374">MLSRKRKLRPSTHQHVEIGKVITLGCPSRIWLQLRSLYHYLLKNVWNLLKTQINGETCIRTM</sequence>
<name>Q3V2S0_MOUSE</name>
<reference evidence="1" key="6">
    <citation type="submission" date="2004-03" db="EMBL/GenBank/DDBJ databases">
        <authorList>
            <person name="Arakawa T."/>
            <person name="Carninci P."/>
            <person name="Fukuda S."/>
            <person name="Hashizume W."/>
            <person name="Hayashida K."/>
            <person name="Hori F."/>
            <person name="Iida J."/>
            <person name="Imamura K."/>
            <person name="Imotani K."/>
            <person name="Itoh M."/>
            <person name="Kanagawa S."/>
            <person name="Kawai J."/>
            <person name="Kojima M."/>
            <person name="Konno H."/>
            <person name="Murata M."/>
            <person name="Nakamura M."/>
            <person name="Ninomiya N."/>
            <person name="Nishiyori H."/>
            <person name="Nomura K."/>
            <person name="Ohno M."/>
            <person name="Sakazume N."/>
            <person name="Sano H."/>
            <person name="Sasaki D."/>
            <person name="Shibata K."/>
            <person name="Shiraki T."/>
            <person name="Tagami M."/>
            <person name="Tagami Y."/>
            <person name="Waki K."/>
            <person name="Watahiki A."/>
            <person name="Muramatsu M."/>
            <person name="Hayashizaki Y."/>
        </authorList>
    </citation>
    <scope>NUCLEOTIDE SEQUENCE</scope>
    <source>
        <strain evidence="1">C57BL/6J</strain>
        <tissue evidence="1">Cerebellum</tissue>
    </source>
</reference>
<reference evidence="1" key="2">
    <citation type="journal article" date="2000" name="Genome Res.">
        <title>Normalization and subtraction of cap-trapper-selected cDNAs to prepare full-length cDNA libraries for rapid discovery of new genes.</title>
        <authorList>
            <person name="Carninci P."/>
            <person name="Shibata Y."/>
            <person name="Hayatsu N."/>
            <person name="Sugahara Y."/>
            <person name="Shibata K."/>
            <person name="Itoh M."/>
            <person name="Konno H."/>
            <person name="Okazaki Y."/>
            <person name="Muramatsu M."/>
            <person name="Hayashizaki Y."/>
        </authorList>
    </citation>
    <scope>NUCLEOTIDE SEQUENCE</scope>
    <source>
        <strain evidence="1">C57BL/6J</strain>
        <tissue evidence="1">Cerebellum</tissue>
    </source>
</reference>
<proteinExistence type="evidence at transcript level"/>
<evidence type="ECO:0000313" key="2">
    <source>
        <dbReference type="MGI" id="MGI:1332637"/>
    </source>
</evidence>
<reference evidence="1" key="7">
    <citation type="journal article" date="2005" name="Science">
        <title>The Transcriptional Landscape of the Mammalian Genome.</title>
        <authorList>
            <consortium name="The FANTOM Consortium"/>
            <consortium name="Riken Genome Exploration Research Group and Genome Science Group (Genome Network Project Core Group)"/>
        </authorList>
    </citation>
    <scope>NUCLEOTIDE SEQUENCE</scope>
    <source>
        <strain evidence="1">C57BL/6J</strain>
        <tissue evidence="1">Cerebellum</tissue>
    </source>
</reference>
<reference evidence="1" key="5">
    <citation type="journal article" date="2002" name="Nature">
        <title>Analysis of the mouse transcriptome based on functional annotation of 60,770 full-length cDNAs.</title>
        <authorList>
            <consortium name="The FANTOM Consortium and the RIKEN Genome Exploration Research Group Phase I and II Team"/>
        </authorList>
    </citation>
    <scope>NUCLEOTIDE SEQUENCE</scope>
    <source>
        <strain evidence="1">C57BL/6J</strain>
        <tissue evidence="1">Cerebellum</tissue>
    </source>
</reference>
<dbReference type="AlphaFoldDB" id="Q3V2S0"/>
<protein>
    <submittedName>
        <fullName evidence="1">Uncharacterized protein</fullName>
    </submittedName>
</protein>
<reference evidence="1" key="8">
    <citation type="journal article" date="2005" name="Science">
        <title>Antisense Transcription in the Mammalian Transcriptome.</title>
        <authorList>
            <consortium name="RIKEN Genome Exploration Research Group and Genome Science Group (Genome Network Project Core Group) and the FANTOM Consortium"/>
        </authorList>
    </citation>
    <scope>NUCLEOTIDE SEQUENCE</scope>
    <source>
        <strain evidence="1">C57BL/6J</strain>
        <tissue evidence="1">Cerebellum</tissue>
    </source>
</reference>
<dbReference type="EMBL" id="AK131622">
    <property type="protein sequence ID" value="BAE20727.1"/>
    <property type="molecule type" value="mRNA"/>
</dbReference>
<reference evidence="1" key="3">
    <citation type="journal article" date="2000" name="Genome Res.">
        <title>RIKEN integrated sequence analysis (RISA) system--384-format sequencing pipeline with 384 multicapillary sequencer.</title>
        <authorList>
            <person name="Shibata K."/>
            <person name="Itoh M."/>
            <person name="Aizawa K."/>
            <person name="Nagaoka S."/>
            <person name="Sasaki N."/>
            <person name="Carninci P."/>
            <person name="Konno H."/>
            <person name="Akiyama J."/>
            <person name="Nishi K."/>
            <person name="Kitsunai T."/>
            <person name="Tashiro H."/>
            <person name="Itoh M."/>
            <person name="Sumi N."/>
            <person name="Ishii Y."/>
            <person name="Nakamura S."/>
            <person name="Hazama M."/>
            <person name="Nishine T."/>
            <person name="Harada A."/>
            <person name="Yamamoto R."/>
            <person name="Matsumoto H."/>
            <person name="Sakaguchi S."/>
            <person name="Ikegami T."/>
            <person name="Kashiwagi K."/>
            <person name="Fujiwake S."/>
            <person name="Inoue K."/>
            <person name="Togawa Y."/>
            <person name="Izawa M."/>
            <person name="Ohara E."/>
            <person name="Watahiki M."/>
            <person name="Yoneda Y."/>
            <person name="Ishikawa T."/>
            <person name="Ozawa K."/>
            <person name="Tanaka T."/>
            <person name="Matsuura S."/>
            <person name="Kawai J."/>
            <person name="Okazaki Y."/>
            <person name="Muramatsu M."/>
            <person name="Inoue Y."/>
            <person name="Kira A."/>
            <person name="Hayashizaki Y."/>
        </authorList>
    </citation>
    <scope>NUCLEOTIDE SEQUENCE</scope>
    <source>
        <strain evidence="1">C57BL/6J</strain>
        <tissue evidence="1">Cerebellum</tissue>
    </source>
</reference>
<evidence type="ECO:0000313" key="1">
    <source>
        <dbReference type="EMBL" id="BAE20727.1"/>
    </source>
</evidence>
<dbReference type="AGR" id="MGI:1332637"/>
<organism evidence="1">
    <name type="scientific">Mus musculus</name>
    <name type="common">Mouse</name>
    <dbReference type="NCBI Taxonomy" id="10090"/>
    <lineage>
        <taxon>Eukaryota</taxon>
        <taxon>Metazoa</taxon>
        <taxon>Chordata</taxon>
        <taxon>Craniata</taxon>
        <taxon>Vertebrata</taxon>
        <taxon>Euteleostomi</taxon>
        <taxon>Mammalia</taxon>
        <taxon>Eutheria</taxon>
        <taxon>Euarchontoglires</taxon>
        <taxon>Glires</taxon>
        <taxon>Rodentia</taxon>
        <taxon>Myomorpha</taxon>
        <taxon>Muroidea</taxon>
        <taxon>Muridae</taxon>
        <taxon>Murinae</taxon>
        <taxon>Mus</taxon>
        <taxon>Mus</taxon>
    </lineage>
</organism>